<keyword evidence="8" id="KW-0732">Signal</keyword>
<keyword evidence="2" id="KW-1003">Cell membrane</keyword>
<feature type="transmembrane region" description="Helical" evidence="7">
    <location>
        <begin position="64"/>
        <end position="89"/>
    </location>
</feature>
<evidence type="ECO:0000256" key="8">
    <source>
        <dbReference type="SAM" id="SignalP"/>
    </source>
</evidence>
<evidence type="ECO:0000256" key="7">
    <source>
        <dbReference type="SAM" id="Phobius"/>
    </source>
</evidence>
<accession>A0A974DF72</accession>
<comment type="subcellular location">
    <subcellularLocation>
        <location evidence="1">Cell membrane</location>
        <topology evidence="1">Multi-pass membrane protein</topology>
    </subcellularLocation>
</comment>
<keyword evidence="6" id="KW-0675">Receptor</keyword>
<dbReference type="EMBL" id="CM004470">
    <property type="protein sequence ID" value="OCT90833.1"/>
    <property type="molecule type" value="Genomic_DNA"/>
</dbReference>
<dbReference type="Proteomes" id="UP000694892">
    <property type="component" value="Chromosome 3L"/>
</dbReference>
<dbReference type="InterPro" id="IPR050939">
    <property type="entry name" value="Olfactory_GPCR1"/>
</dbReference>
<keyword evidence="7" id="KW-0472">Membrane</keyword>
<evidence type="ECO:0008006" key="11">
    <source>
        <dbReference type="Google" id="ProtNLM"/>
    </source>
</evidence>
<feature type="chain" id="PRO_5037514869" description="G-protein coupled receptors family 1 profile domain-containing protein" evidence="8">
    <location>
        <begin position="19"/>
        <end position="103"/>
    </location>
</feature>
<dbReference type="GO" id="GO:0007608">
    <property type="term" value="P:sensory perception of smell"/>
    <property type="evidence" value="ECO:0007669"/>
    <property type="project" value="UniProtKB-KW"/>
</dbReference>
<protein>
    <recommendedName>
        <fullName evidence="11">G-protein coupled receptors family 1 profile domain-containing protein</fullName>
    </recommendedName>
</protein>
<dbReference type="AlphaFoldDB" id="A0A974DF72"/>
<keyword evidence="5" id="KW-0807">Transducer</keyword>
<evidence type="ECO:0000256" key="4">
    <source>
        <dbReference type="ARBA" id="ARBA00022725"/>
    </source>
</evidence>
<keyword evidence="5" id="KW-0297">G-protein coupled receptor</keyword>
<keyword evidence="7" id="KW-1133">Transmembrane helix</keyword>
<evidence type="ECO:0000256" key="5">
    <source>
        <dbReference type="ARBA" id="ARBA00023040"/>
    </source>
</evidence>
<evidence type="ECO:0000313" key="10">
    <source>
        <dbReference type="Proteomes" id="UP000694892"/>
    </source>
</evidence>
<evidence type="ECO:0000256" key="3">
    <source>
        <dbReference type="ARBA" id="ARBA00022606"/>
    </source>
</evidence>
<name>A0A974DF72_XENLA</name>
<keyword evidence="3" id="KW-0716">Sensory transduction</keyword>
<organism evidence="9 10">
    <name type="scientific">Xenopus laevis</name>
    <name type="common">African clawed frog</name>
    <dbReference type="NCBI Taxonomy" id="8355"/>
    <lineage>
        <taxon>Eukaryota</taxon>
        <taxon>Metazoa</taxon>
        <taxon>Chordata</taxon>
        <taxon>Craniata</taxon>
        <taxon>Vertebrata</taxon>
        <taxon>Euteleostomi</taxon>
        <taxon>Amphibia</taxon>
        <taxon>Batrachia</taxon>
        <taxon>Anura</taxon>
        <taxon>Pipoidea</taxon>
        <taxon>Pipidae</taxon>
        <taxon>Xenopodinae</taxon>
        <taxon>Xenopus</taxon>
        <taxon>Xenopus</taxon>
    </lineage>
</organism>
<keyword evidence="7" id="KW-0812">Transmembrane</keyword>
<evidence type="ECO:0000256" key="6">
    <source>
        <dbReference type="ARBA" id="ARBA00023170"/>
    </source>
</evidence>
<evidence type="ECO:0000313" key="9">
    <source>
        <dbReference type="EMBL" id="OCT90833.1"/>
    </source>
</evidence>
<dbReference type="GO" id="GO:0005886">
    <property type="term" value="C:plasma membrane"/>
    <property type="evidence" value="ECO:0007669"/>
    <property type="project" value="UniProtKB-SubCell"/>
</dbReference>
<evidence type="ECO:0000256" key="2">
    <source>
        <dbReference type="ARBA" id="ARBA00022475"/>
    </source>
</evidence>
<proteinExistence type="predicted"/>
<dbReference type="PANTHER" id="PTHR24242">
    <property type="entry name" value="G-PROTEIN COUPLED RECEPTOR"/>
    <property type="match status" value="1"/>
</dbReference>
<keyword evidence="4" id="KW-0552">Olfaction</keyword>
<dbReference type="GO" id="GO:0004930">
    <property type="term" value="F:G protein-coupled receptor activity"/>
    <property type="evidence" value="ECO:0007669"/>
    <property type="project" value="UniProtKB-KW"/>
</dbReference>
<gene>
    <name evidence="9" type="ORF">XELAEV_18019450mg</name>
</gene>
<dbReference type="PANTHER" id="PTHR24242:SF398">
    <property type="entry name" value="OLFACTORY RECEPTOR 11L1-LIKE"/>
    <property type="match status" value="1"/>
</dbReference>
<reference evidence="10" key="1">
    <citation type="journal article" date="2016" name="Nature">
        <title>Genome evolution in the allotetraploid frog Xenopus laevis.</title>
        <authorList>
            <person name="Session A.M."/>
            <person name="Uno Y."/>
            <person name="Kwon T."/>
            <person name="Chapman J.A."/>
            <person name="Toyoda A."/>
            <person name="Takahashi S."/>
            <person name="Fukui A."/>
            <person name="Hikosaka A."/>
            <person name="Suzuki A."/>
            <person name="Kondo M."/>
            <person name="van Heeringen S.J."/>
            <person name="Quigley I."/>
            <person name="Heinz S."/>
            <person name="Ogino H."/>
            <person name="Ochi H."/>
            <person name="Hellsten U."/>
            <person name="Lyons J.B."/>
            <person name="Simakov O."/>
            <person name="Putnam N."/>
            <person name="Stites J."/>
            <person name="Kuroki Y."/>
            <person name="Tanaka T."/>
            <person name="Michiue T."/>
            <person name="Watanabe M."/>
            <person name="Bogdanovic O."/>
            <person name="Lister R."/>
            <person name="Georgiou G."/>
            <person name="Paranjpe S.S."/>
            <person name="van Kruijsbergen I."/>
            <person name="Shu S."/>
            <person name="Carlson J."/>
            <person name="Kinoshita T."/>
            <person name="Ohta Y."/>
            <person name="Mawaribuchi S."/>
            <person name="Jenkins J."/>
            <person name="Grimwood J."/>
            <person name="Schmutz J."/>
            <person name="Mitros T."/>
            <person name="Mozaffari S.V."/>
            <person name="Suzuki Y."/>
            <person name="Haramoto Y."/>
            <person name="Yamamoto T.S."/>
            <person name="Takagi C."/>
            <person name="Heald R."/>
            <person name="Miller K."/>
            <person name="Haudenschild C."/>
            <person name="Kitzman J."/>
            <person name="Nakayama T."/>
            <person name="Izutsu Y."/>
            <person name="Robert J."/>
            <person name="Fortriede J."/>
            <person name="Burns K."/>
            <person name="Lotay V."/>
            <person name="Karimi K."/>
            <person name="Yasuoka Y."/>
            <person name="Dichmann D.S."/>
            <person name="Flajnik M.F."/>
            <person name="Houston D.W."/>
            <person name="Shendure J."/>
            <person name="DuPasquier L."/>
            <person name="Vize P.D."/>
            <person name="Zorn A.M."/>
            <person name="Ito M."/>
            <person name="Marcotte E.M."/>
            <person name="Wallingford J.B."/>
            <person name="Ito Y."/>
            <person name="Asashima M."/>
            <person name="Ueno N."/>
            <person name="Matsuda Y."/>
            <person name="Veenstra G.J."/>
            <person name="Fujiyama A."/>
            <person name="Harland R.M."/>
            <person name="Taira M."/>
            <person name="Rokhsar D.S."/>
        </authorList>
    </citation>
    <scope>NUCLEOTIDE SEQUENCE [LARGE SCALE GENOMIC DNA]</scope>
    <source>
        <strain evidence="10">J</strain>
    </source>
</reference>
<sequence length="103" mass="11696">MNLKLCAKIIMSWLFSLSITPVSLISAATQGFCNKNTINHFFCDYFFLLELSCSDTFLAQRLTITFSVTIIPFLYTFIVSDICIAHIILKIMSNIGRHKSFST</sequence>
<feature type="signal peptide" evidence="8">
    <location>
        <begin position="1"/>
        <end position="18"/>
    </location>
</feature>
<dbReference type="SUPFAM" id="SSF81321">
    <property type="entry name" value="Family A G protein-coupled receptor-like"/>
    <property type="match status" value="1"/>
</dbReference>
<evidence type="ECO:0000256" key="1">
    <source>
        <dbReference type="ARBA" id="ARBA00004651"/>
    </source>
</evidence>